<dbReference type="NCBIfam" id="TIGR01026">
    <property type="entry name" value="fliI_yscN"/>
    <property type="match status" value="1"/>
</dbReference>
<dbReference type="RefSeq" id="WP_197686586.1">
    <property type="nucleotide sequence ID" value="NZ_LT838272.1"/>
</dbReference>
<dbReference type="CDD" id="cd01136">
    <property type="entry name" value="ATPase_flagellum-secretory_path_III"/>
    <property type="match status" value="1"/>
</dbReference>
<evidence type="ECO:0000259" key="10">
    <source>
        <dbReference type="SMART" id="SM00382"/>
    </source>
</evidence>
<feature type="region of interest" description="Disordered" evidence="9">
    <location>
        <begin position="100"/>
        <end position="119"/>
    </location>
</feature>
<dbReference type="InterPro" id="IPR040627">
    <property type="entry name" value="T3SS_ATPase_C"/>
</dbReference>
<keyword evidence="3" id="KW-0963">Cytoplasm</keyword>
<proteinExistence type="predicted"/>
<dbReference type="PANTHER" id="PTHR15184:SF9">
    <property type="entry name" value="SPI-1 TYPE 3 SECRETION SYSTEM ATPASE"/>
    <property type="match status" value="1"/>
</dbReference>
<evidence type="ECO:0000256" key="2">
    <source>
        <dbReference type="ARBA" id="ARBA00022448"/>
    </source>
</evidence>
<evidence type="ECO:0000313" key="11">
    <source>
        <dbReference type="EMBL" id="SMB96582.1"/>
    </source>
</evidence>
<dbReference type="GO" id="GO:0030257">
    <property type="term" value="C:type III protein secretion system complex"/>
    <property type="evidence" value="ECO:0007669"/>
    <property type="project" value="InterPro"/>
</dbReference>
<evidence type="ECO:0000256" key="4">
    <source>
        <dbReference type="ARBA" id="ARBA00022741"/>
    </source>
</evidence>
<evidence type="ECO:0000256" key="7">
    <source>
        <dbReference type="ARBA" id="ARBA00022967"/>
    </source>
</evidence>
<dbReference type="AlphaFoldDB" id="A0A1W1VT88"/>
<evidence type="ECO:0000256" key="1">
    <source>
        <dbReference type="ARBA" id="ARBA00004496"/>
    </source>
</evidence>
<comment type="catalytic activity">
    <reaction evidence="8">
        <text>ATP + H2O + cellular proteinSide 1 = ADP + phosphate + cellular proteinSide 2.</text>
        <dbReference type="EC" id="7.4.2.8"/>
    </reaction>
</comment>
<sequence length="425" mass="44796">MKEMVLPVYGKVTEVSAHAMRAVGPAGALGGICRVCPPLRTEEGLIAEVTALSEKEAVLVPLERAAGAMPGWWVVPVHDGGVPVGDGLVGRVIDGLGRPVDGGPPLSRSERRMVDGSPVPPLARPPIRDIFVTGVRVIDAVLTCGRGQRVGIFAGSGVGKSTLLGMIVRNSAADRCVVTLVGERGREIRDFVEKVLGSEGMARSVVIAAAADVPAPLRIRCAKASAAIAEFWRDCGFHVLWIIDSVTRLAHALREVGLAAGEPPAARGYPPTAFSFLSSLVERASPSEKGSITLFCTVLVEGDDMAEPVSDVMRSVLDGHIVLSRDLAARGHYPAVDVLQSVSRLMPEIVDPEHLAAARKARELLANYAAVQDLVLVGAYAAGSNPQHDEALRLAGPLMDFLRQDVSEKADFAGSRSGLMEVVGL</sequence>
<keyword evidence="4" id="KW-0547">Nucleotide-binding</keyword>
<dbReference type="SUPFAM" id="SSF52540">
    <property type="entry name" value="P-loop containing nucleoside triphosphate hydrolases"/>
    <property type="match status" value="1"/>
</dbReference>
<reference evidence="11 12" key="1">
    <citation type="submission" date="2017-04" db="EMBL/GenBank/DDBJ databases">
        <authorList>
            <person name="Afonso C.L."/>
            <person name="Miller P.J."/>
            <person name="Scott M.A."/>
            <person name="Spackman E."/>
            <person name="Goraichik I."/>
            <person name="Dimitrov K.M."/>
            <person name="Suarez D.L."/>
            <person name="Swayne D.E."/>
        </authorList>
    </citation>
    <scope>NUCLEOTIDE SEQUENCE [LARGE SCALE GENOMIC DNA]</scope>
    <source>
        <strain evidence="11 12">ToBE</strain>
    </source>
</reference>
<evidence type="ECO:0000256" key="5">
    <source>
        <dbReference type="ARBA" id="ARBA00022840"/>
    </source>
</evidence>
<dbReference type="Pfam" id="PF00006">
    <property type="entry name" value="ATP-synt_ab"/>
    <property type="match status" value="1"/>
</dbReference>
<evidence type="ECO:0000256" key="3">
    <source>
        <dbReference type="ARBA" id="ARBA00022490"/>
    </source>
</evidence>
<dbReference type="STRING" id="698762.SAMN00808754_1543"/>
<dbReference type="GO" id="GO:0008564">
    <property type="term" value="F:protein-exporting ATPase activity"/>
    <property type="evidence" value="ECO:0007669"/>
    <property type="project" value="UniProtKB-EC"/>
</dbReference>
<organism evidence="11 12">
    <name type="scientific">Thermanaeromonas toyohensis ToBE</name>
    <dbReference type="NCBI Taxonomy" id="698762"/>
    <lineage>
        <taxon>Bacteria</taxon>
        <taxon>Bacillati</taxon>
        <taxon>Bacillota</taxon>
        <taxon>Clostridia</taxon>
        <taxon>Neomoorellales</taxon>
        <taxon>Neomoorellaceae</taxon>
        <taxon>Thermanaeromonas</taxon>
    </lineage>
</organism>
<dbReference type="GO" id="GO:0005524">
    <property type="term" value="F:ATP binding"/>
    <property type="evidence" value="ECO:0007669"/>
    <property type="project" value="UniProtKB-KW"/>
</dbReference>
<evidence type="ECO:0000256" key="6">
    <source>
        <dbReference type="ARBA" id="ARBA00022927"/>
    </source>
</evidence>
<accession>A0A1W1VT88</accession>
<gene>
    <name evidence="11" type="ORF">SAMN00808754_1543</name>
</gene>
<dbReference type="PROSITE" id="PS00152">
    <property type="entry name" value="ATPASE_ALPHA_BETA"/>
    <property type="match status" value="1"/>
</dbReference>
<dbReference type="InterPro" id="IPR050053">
    <property type="entry name" value="ATPase_alpha/beta_chains"/>
</dbReference>
<dbReference type="Gene3D" id="3.40.50.12240">
    <property type="match status" value="1"/>
</dbReference>
<evidence type="ECO:0000313" key="12">
    <source>
        <dbReference type="Proteomes" id="UP000192569"/>
    </source>
</evidence>
<dbReference type="GO" id="GO:0046933">
    <property type="term" value="F:proton-transporting ATP synthase activity, rotational mechanism"/>
    <property type="evidence" value="ECO:0007669"/>
    <property type="project" value="TreeGrafter"/>
</dbReference>
<keyword evidence="5" id="KW-0067">ATP-binding</keyword>
<dbReference type="InterPro" id="IPR000194">
    <property type="entry name" value="ATPase_F1/V1/A1_a/bsu_nucl-bd"/>
</dbReference>
<dbReference type="GO" id="GO:0016887">
    <property type="term" value="F:ATP hydrolysis activity"/>
    <property type="evidence" value="ECO:0007669"/>
    <property type="project" value="InterPro"/>
</dbReference>
<dbReference type="GO" id="GO:0030254">
    <property type="term" value="P:protein secretion by the type III secretion system"/>
    <property type="evidence" value="ECO:0007669"/>
    <property type="project" value="InterPro"/>
</dbReference>
<dbReference type="InterPro" id="IPR027417">
    <property type="entry name" value="P-loop_NTPase"/>
</dbReference>
<feature type="domain" description="AAA+ ATPase" evidence="10">
    <location>
        <begin position="146"/>
        <end position="327"/>
    </location>
</feature>
<keyword evidence="7" id="KW-1278">Translocase</keyword>
<dbReference type="InterPro" id="IPR020003">
    <property type="entry name" value="ATPase_a/bsu_AS"/>
</dbReference>
<keyword evidence="6" id="KW-0653">Protein transport</keyword>
<dbReference type="FunFam" id="3.40.50.12240:FF:000002">
    <property type="entry name" value="Flagellum-specific ATP synthase FliI"/>
    <property type="match status" value="1"/>
</dbReference>
<keyword evidence="12" id="KW-1185">Reference proteome</keyword>
<protein>
    <submittedName>
        <fullName evidence="11">Type III secretion system ATPase, FliI/YscN</fullName>
    </submittedName>
</protein>
<dbReference type="InterPro" id="IPR005714">
    <property type="entry name" value="ATPase_T3SS_FliI/YscN"/>
</dbReference>
<name>A0A1W1VT88_9FIRM</name>
<evidence type="ECO:0000256" key="9">
    <source>
        <dbReference type="SAM" id="MobiDB-lite"/>
    </source>
</evidence>
<comment type="subcellular location">
    <subcellularLocation>
        <location evidence="1">Cytoplasm</location>
    </subcellularLocation>
</comment>
<dbReference type="PANTHER" id="PTHR15184">
    <property type="entry name" value="ATP SYNTHASE"/>
    <property type="match status" value="1"/>
</dbReference>
<dbReference type="InterPro" id="IPR003593">
    <property type="entry name" value="AAA+_ATPase"/>
</dbReference>
<dbReference type="EMBL" id="LT838272">
    <property type="protein sequence ID" value="SMB96582.1"/>
    <property type="molecule type" value="Genomic_DNA"/>
</dbReference>
<dbReference type="SMART" id="SM00382">
    <property type="entry name" value="AAA"/>
    <property type="match status" value="1"/>
</dbReference>
<evidence type="ECO:0000256" key="8">
    <source>
        <dbReference type="ARBA" id="ARBA00034006"/>
    </source>
</evidence>
<dbReference type="Pfam" id="PF18269">
    <property type="entry name" value="T3SS_ATPase_C"/>
    <property type="match status" value="1"/>
</dbReference>
<keyword evidence="2" id="KW-0813">Transport</keyword>
<dbReference type="Proteomes" id="UP000192569">
    <property type="component" value="Chromosome I"/>
</dbReference>
<dbReference type="GO" id="GO:0005737">
    <property type="term" value="C:cytoplasm"/>
    <property type="evidence" value="ECO:0007669"/>
    <property type="project" value="UniProtKB-SubCell"/>
</dbReference>